<dbReference type="EMBL" id="JAPTYD010000055">
    <property type="protein sequence ID" value="MCZ0963882.1"/>
    <property type="molecule type" value="Genomic_DNA"/>
</dbReference>
<dbReference type="RefSeq" id="WP_268943979.1">
    <property type="nucleotide sequence ID" value="NZ_JAPTYD010000055.1"/>
</dbReference>
<evidence type="ECO:0000313" key="3">
    <source>
        <dbReference type="Proteomes" id="UP001149822"/>
    </source>
</evidence>
<gene>
    <name evidence="2" type="ORF">OU682_20000</name>
</gene>
<keyword evidence="3" id="KW-1185">Reference proteome</keyword>
<evidence type="ECO:0000256" key="1">
    <source>
        <dbReference type="SAM" id="MobiDB-lite"/>
    </source>
</evidence>
<feature type="region of interest" description="Disordered" evidence="1">
    <location>
        <begin position="88"/>
        <end position="110"/>
    </location>
</feature>
<sequence length="278" mass="31822">MNNTNTAPNGVPLAAKAPYPGQPDKEVLIFLHVRMKAGSTMGYAARQYSNALRRYRPAFEEGNWVREKWEAEELTELQRKVLEAARRDRASDPKWQADMKRKDDAERAEEVEGRREFQRSLYAIKVGRPIRRYRKSDTVTAEERAADQKQQTEALNKRIRDDLENDKNPYDLSKIQNWSEAGDKLMARHYACNRLFKDGSFDPKESATIAAFVEFLENHPHGGNVSAKDAERLLSGAQNSLRAARVVTLKKGVAILHPEIAQKRETKQMESIEIYGAY</sequence>
<protein>
    <submittedName>
        <fullName evidence="2">Uncharacterized protein</fullName>
    </submittedName>
</protein>
<proteinExistence type="predicted"/>
<organism evidence="2 3">
    <name type="scientific">Paracoccus benzoatiresistens</name>
    <dbReference type="NCBI Taxonomy" id="2997341"/>
    <lineage>
        <taxon>Bacteria</taxon>
        <taxon>Pseudomonadati</taxon>
        <taxon>Pseudomonadota</taxon>
        <taxon>Alphaproteobacteria</taxon>
        <taxon>Rhodobacterales</taxon>
        <taxon>Paracoccaceae</taxon>
        <taxon>Paracoccus</taxon>
    </lineage>
</organism>
<dbReference type="Proteomes" id="UP001149822">
    <property type="component" value="Unassembled WGS sequence"/>
</dbReference>
<reference evidence="2" key="1">
    <citation type="submission" date="2022-12" db="EMBL/GenBank/DDBJ databases">
        <title>Paracoccus sp. EF6 isolated from a lake water.</title>
        <authorList>
            <person name="Liu H."/>
        </authorList>
    </citation>
    <scope>NUCLEOTIDE SEQUENCE</scope>
    <source>
        <strain evidence="2">EF6</strain>
    </source>
</reference>
<name>A0ABT4JBB7_9RHOB</name>
<comment type="caution">
    <text evidence="2">The sequence shown here is derived from an EMBL/GenBank/DDBJ whole genome shotgun (WGS) entry which is preliminary data.</text>
</comment>
<accession>A0ABT4JBB7</accession>
<evidence type="ECO:0000313" key="2">
    <source>
        <dbReference type="EMBL" id="MCZ0963882.1"/>
    </source>
</evidence>